<comment type="caution">
    <text evidence="1">The sequence shown here is derived from an EMBL/GenBank/DDBJ whole genome shotgun (WGS) entry which is preliminary data.</text>
</comment>
<sequence length="83" mass="10100">MHYIHKVWKLKRNKYRKFSPAIQLKRICGKNRNDNLSIKQRSVYLSREELIDVYSQKWLLKHRLQTPCIKLWKSSPFAMLNAL</sequence>
<accession>A0A9X7G4F6</accession>
<organism evidence="1 2">
    <name type="scientific">Bacillus cereus</name>
    <dbReference type="NCBI Taxonomy" id="1396"/>
    <lineage>
        <taxon>Bacteria</taxon>
        <taxon>Bacillati</taxon>
        <taxon>Bacillota</taxon>
        <taxon>Bacilli</taxon>
        <taxon>Bacillales</taxon>
        <taxon>Bacillaceae</taxon>
        <taxon>Bacillus</taxon>
        <taxon>Bacillus cereus group</taxon>
    </lineage>
</organism>
<gene>
    <name evidence="1" type="ORF">COK98_32175</name>
</gene>
<dbReference type="AlphaFoldDB" id="A0A9X7G4F6"/>
<dbReference type="EMBL" id="NVDQ01000088">
    <property type="protein sequence ID" value="PFU99584.1"/>
    <property type="molecule type" value="Genomic_DNA"/>
</dbReference>
<proteinExistence type="predicted"/>
<name>A0A9X7G4F6_BACCE</name>
<reference evidence="1 2" key="1">
    <citation type="submission" date="2017-09" db="EMBL/GenBank/DDBJ databases">
        <title>Large-scale bioinformatics analysis of Bacillus genomes uncovers conserved roles of natural products in bacterial physiology.</title>
        <authorList>
            <consortium name="Agbiome Team Llc"/>
            <person name="Bleich R.M."/>
            <person name="Grubbs K.J."/>
            <person name="Santa Maria K.C."/>
            <person name="Allen S.E."/>
            <person name="Farag S."/>
            <person name="Shank E.A."/>
            <person name="Bowers A."/>
        </authorList>
    </citation>
    <scope>NUCLEOTIDE SEQUENCE [LARGE SCALE GENOMIC DNA]</scope>
    <source>
        <strain evidence="1 2">AFS060282</strain>
    </source>
</reference>
<evidence type="ECO:0000313" key="1">
    <source>
        <dbReference type="EMBL" id="PFU99584.1"/>
    </source>
</evidence>
<evidence type="ECO:0000313" key="2">
    <source>
        <dbReference type="Proteomes" id="UP000226257"/>
    </source>
</evidence>
<protein>
    <submittedName>
        <fullName evidence="1">Uncharacterized protein</fullName>
    </submittedName>
</protein>
<dbReference type="Proteomes" id="UP000226257">
    <property type="component" value="Unassembled WGS sequence"/>
</dbReference>